<evidence type="ECO:0000313" key="2">
    <source>
        <dbReference type="Proteomes" id="UP000316759"/>
    </source>
</evidence>
<proteinExistence type="predicted"/>
<comment type="caution">
    <text evidence="1">The sequence shown here is derived from an EMBL/GenBank/DDBJ whole genome shotgun (WGS) entry which is preliminary data.</text>
</comment>
<sequence>MKFEEIVDRFPKALVEPVRKMISQDVRDRPTSQLFSLLKVFNEPTVLSYESLITLDSRSLNQKKEFFNRFSKVIPDFEPVSSTNSPISPQSRPVQLDIEKYIIPELFVCLEPTTTKTIETVQNAINLLPNYLTEEQIKRLILPRLCEIFNRNTTTPKVGFMCKLSAAECDDHSSEAVVFLWRKLA</sequence>
<protein>
    <submittedName>
        <fullName evidence="1">Uncharacterized protein</fullName>
    </submittedName>
</protein>
<gene>
    <name evidence="1" type="ORF">FGIG_04315</name>
</gene>
<dbReference type="AlphaFoldDB" id="A0A504YG31"/>
<reference evidence="1 2" key="1">
    <citation type="submission" date="2019-04" db="EMBL/GenBank/DDBJ databases">
        <title>Annotation for the trematode Fasciola gigantica.</title>
        <authorList>
            <person name="Choi Y.-J."/>
        </authorList>
    </citation>
    <scope>NUCLEOTIDE SEQUENCE [LARGE SCALE GENOMIC DNA]</scope>
    <source>
        <strain evidence="1">Uganda_cow_1</strain>
    </source>
</reference>
<dbReference type="EMBL" id="SUNJ01010639">
    <property type="protein sequence ID" value="TPP59501.1"/>
    <property type="molecule type" value="Genomic_DNA"/>
</dbReference>
<dbReference type="OrthoDB" id="79687at2759"/>
<evidence type="ECO:0000313" key="1">
    <source>
        <dbReference type="EMBL" id="TPP59501.1"/>
    </source>
</evidence>
<dbReference type="STRING" id="46835.A0A504YG31"/>
<keyword evidence="2" id="KW-1185">Reference proteome</keyword>
<dbReference type="Proteomes" id="UP000316759">
    <property type="component" value="Unassembled WGS sequence"/>
</dbReference>
<organism evidence="1 2">
    <name type="scientific">Fasciola gigantica</name>
    <name type="common">Giant liver fluke</name>
    <dbReference type="NCBI Taxonomy" id="46835"/>
    <lineage>
        <taxon>Eukaryota</taxon>
        <taxon>Metazoa</taxon>
        <taxon>Spiralia</taxon>
        <taxon>Lophotrochozoa</taxon>
        <taxon>Platyhelminthes</taxon>
        <taxon>Trematoda</taxon>
        <taxon>Digenea</taxon>
        <taxon>Plagiorchiida</taxon>
        <taxon>Echinostomata</taxon>
        <taxon>Echinostomatoidea</taxon>
        <taxon>Fasciolidae</taxon>
        <taxon>Fasciola</taxon>
    </lineage>
</organism>
<name>A0A504YG31_FASGI</name>
<accession>A0A504YG31</accession>